<evidence type="ECO:0000256" key="1">
    <source>
        <dbReference type="ARBA" id="ARBA00004651"/>
    </source>
</evidence>
<comment type="function">
    <text evidence="9">Part of the ABC transporter complex LsrABCD involved in autoinducer 2 (AI-2) import. Probably responsible for the translocation of the substrate across the membrane.</text>
</comment>
<reference evidence="12 13" key="1">
    <citation type="submission" date="2014-09" db="EMBL/GenBank/DDBJ databases">
        <title>Isolation and characterization of Aurantimonas altamirensis ON-56566 from clinical sample following a dog bite.</title>
        <authorList>
            <person name="Eshaghi A."/>
            <person name="Li A."/>
            <person name="Shahinas D."/>
            <person name="Bahn P."/>
            <person name="Kus J.V."/>
            <person name="Patel S.N."/>
        </authorList>
    </citation>
    <scope>NUCLEOTIDE SEQUENCE [LARGE SCALE GENOMIC DNA]</scope>
    <source>
        <strain evidence="12 13">ON-56566</strain>
    </source>
</reference>
<dbReference type="EMBL" id="JRFJ01000003">
    <property type="protein sequence ID" value="KHJ54129.1"/>
    <property type="molecule type" value="Genomic_DNA"/>
</dbReference>
<dbReference type="GO" id="GO:0022857">
    <property type="term" value="F:transmembrane transporter activity"/>
    <property type="evidence" value="ECO:0007669"/>
    <property type="project" value="InterPro"/>
</dbReference>
<feature type="transmembrane region" description="Helical" evidence="11">
    <location>
        <begin position="68"/>
        <end position="87"/>
    </location>
</feature>
<feature type="transmembrane region" description="Helical" evidence="11">
    <location>
        <begin position="293"/>
        <end position="311"/>
    </location>
</feature>
<organism evidence="12 13">
    <name type="scientific">Aureimonas altamirensis</name>
    <dbReference type="NCBI Taxonomy" id="370622"/>
    <lineage>
        <taxon>Bacteria</taxon>
        <taxon>Pseudomonadati</taxon>
        <taxon>Pseudomonadota</taxon>
        <taxon>Alphaproteobacteria</taxon>
        <taxon>Hyphomicrobiales</taxon>
        <taxon>Aurantimonadaceae</taxon>
        <taxon>Aureimonas</taxon>
    </lineage>
</organism>
<comment type="subunit">
    <text evidence="2">The complex is composed of two ATP-binding proteins (LsrA), two transmembrane proteins (LsrC and LsrD) and a solute-binding protein (LsrB).</text>
</comment>
<feature type="transmembrane region" description="Helical" evidence="11">
    <location>
        <begin position="124"/>
        <end position="142"/>
    </location>
</feature>
<dbReference type="PANTHER" id="PTHR32196:SF71">
    <property type="entry name" value="AUTOINDUCER 2 IMPORT SYSTEM PERMEASE PROTEIN LSRD"/>
    <property type="match status" value="1"/>
</dbReference>
<feature type="transmembrane region" description="Helical" evidence="11">
    <location>
        <begin position="162"/>
        <end position="184"/>
    </location>
</feature>
<dbReference type="GO" id="GO:0005886">
    <property type="term" value="C:plasma membrane"/>
    <property type="evidence" value="ECO:0007669"/>
    <property type="project" value="UniProtKB-SubCell"/>
</dbReference>
<keyword evidence="4" id="KW-1003">Cell membrane</keyword>
<evidence type="ECO:0000256" key="9">
    <source>
        <dbReference type="ARBA" id="ARBA00025439"/>
    </source>
</evidence>
<dbReference type="OrthoDB" id="9808136at2"/>
<dbReference type="Proteomes" id="UP000030826">
    <property type="component" value="Unassembled WGS sequence"/>
</dbReference>
<evidence type="ECO:0000256" key="11">
    <source>
        <dbReference type="SAM" id="Phobius"/>
    </source>
</evidence>
<evidence type="ECO:0000256" key="5">
    <source>
        <dbReference type="ARBA" id="ARBA00022519"/>
    </source>
</evidence>
<dbReference type="STRING" id="370622.LA66_11675"/>
<comment type="subcellular location">
    <subcellularLocation>
        <location evidence="1">Cell membrane</location>
        <topology evidence="1">Multi-pass membrane protein</topology>
    </subcellularLocation>
</comment>
<keyword evidence="5" id="KW-0997">Cell inner membrane</keyword>
<keyword evidence="6 11" id="KW-0812">Transmembrane</keyword>
<accession>A0A0B1Q1C1</accession>
<feature type="transmembrane region" description="Helical" evidence="11">
    <location>
        <begin position="215"/>
        <end position="235"/>
    </location>
</feature>
<feature type="transmembrane region" description="Helical" evidence="11">
    <location>
        <begin position="40"/>
        <end position="61"/>
    </location>
</feature>
<evidence type="ECO:0000256" key="7">
    <source>
        <dbReference type="ARBA" id="ARBA00022989"/>
    </source>
</evidence>
<dbReference type="AlphaFoldDB" id="A0A0B1Q1C1"/>
<keyword evidence="7 11" id="KW-1133">Transmembrane helix</keyword>
<evidence type="ECO:0000256" key="6">
    <source>
        <dbReference type="ARBA" id="ARBA00022692"/>
    </source>
</evidence>
<dbReference type="CDD" id="cd06579">
    <property type="entry name" value="TM_PBP1_transp_AraH_like"/>
    <property type="match status" value="1"/>
</dbReference>
<name>A0A0B1Q1C1_9HYPH</name>
<feature type="transmembrane region" description="Helical" evidence="11">
    <location>
        <begin position="247"/>
        <end position="264"/>
    </location>
</feature>
<protein>
    <recommendedName>
        <fullName evidence="10">Autoinducer 2 import system permease protein LsrD</fullName>
    </recommendedName>
</protein>
<evidence type="ECO:0000256" key="3">
    <source>
        <dbReference type="ARBA" id="ARBA00022448"/>
    </source>
</evidence>
<evidence type="ECO:0000256" key="8">
    <source>
        <dbReference type="ARBA" id="ARBA00023136"/>
    </source>
</evidence>
<proteinExistence type="predicted"/>
<comment type="caution">
    <text evidence="12">The sequence shown here is derived from an EMBL/GenBank/DDBJ whole genome shotgun (WGS) entry which is preliminary data.</text>
</comment>
<evidence type="ECO:0000313" key="12">
    <source>
        <dbReference type="EMBL" id="KHJ54129.1"/>
    </source>
</evidence>
<feature type="transmembrane region" description="Helical" evidence="11">
    <location>
        <begin position="269"/>
        <end position="287"/>
    </location>
</feature>
<dbReference type="InterPro" id="IPR001851">
    <property type="entry name" value="ABC_transp_permease"/>
</dbReference>
<dbReference type="RefSeq" id="WP_039193243.1">
    <property type="nucleotide sequence ID" value="NZ_JRFJ01000003.1"/>
</dbReference>
<keyword evidence="3" id="KW-0813">Transport</keyword>
<evidence type="ECO:0000256" key="2">
    <source>
        <dbReference type="ARBA" id="ARBA00011262"/>
    </source>
</evidence>
<feature type="transmembrane region" description="Helical" evidence="11">
    <location>
        <begin position="12"/>
        <end position="34"/>
    </location>
</feature>
<evidence type="ECO:0000256" key="10">
    <source>
        <dbReference type="ARBA" id="ARBA00039381"/>
    </source>
</evidence>
<feature type="transmembrane region" description="Helical" evidence="11">
    <location>
        <begin position="93"/>
        <end position="112"/>
    </location>
</feature>
<dbReference type="Pfam" id="PF02653">
    <property type="entry name" value="BPD_transp_2"/>
    <property type="match status" value="1"/>
</dbReference>
<gene>
    <name evidence="12" type="ORF">LA66_11675</name>
</gene>
<evidence type="ECO:0000256" key="4">
    <source>
        <dbReference type="ARBA" id="ARBA00022475"/>
    </source>
</evidence>
<keyword evidence="8 11" id="KW-0472">Membrane</keyword>
<dbReference type="PANTHER" id="PTHR32196">
    <property type="entry name" value="ABC TRANSPORTER PERMEASE PROTEIN YPHD-RELATED-RELATED"/>
    <property type="match status" value="1"/>
</dbReference>
<evidence type="ECO:0000313" key="13">
    <source>
        <dbReference type="Proteomes" id="UP000030826"/>
    </source>
</evidence>
<sequence>MTRSARSILADPLFLALCAAVGLLAIGEILSPGFARGSQIVSLLTVAAILGIVAAGQNLVILGGREGIDLSVGAMISLGAVLAGNVMNGSNAALPFAILVAAGVPFLIGLVNGCGVTLLRIPPLVMTLGMTAVIQGALVVYSQGVPSGSAAPALSAFVNRPLILGIPGILFVWAAIAALMLFMLRRTRFGFSVYAIGSNERAAALTGIPVPAVRILLYGLSGFFAGLTGLFVIGYTGTSFISVGNQYVLPSIIAVVIGGTSLAGGTGGYLGTVAGAIVLTLLQSVLITLNLDVWARQIIFGLTLLALLLLYGRQRALRV</sequence>